<dbReference type="SUPFAM" id="SSF48452">
    <property type="entry name" value="TPR-like"/>
    <property type="match status" value="1"/>
</dbReference>
<protein>
    <submittedName>
        <fullName evidence="1">Aspartate phosphatase</fullName>
    </submittedName>
</protein>
<proteinExistence type="predicted"/>
<dbReference type="EMBL" id="CP027116">
    <property type="protein sequence ID" value="AVM25868.1"/>
    <property type="molecule type" value="Genomic_DNA"/>
</dbReference>
<dbReference type="Pfam" id="PF13374">
    <property type="entry name" value="TPR_10"/>
    <property type="match status" value="1"/>
</dbReference>
<accession>A0AAD2PSB2</accession>
<sequence length="363" mass="42124">MAETGVLSSVDVANMLNDWYVMMKKREIQGAIQLKEEILQAFDRMEENQDVLLYYQLLEYRFKDLIEDTASLDHSLFVDENAVRTDDMLSYYYYFFKGMYEMRRGNQDTAFHLLKLAEDKLDLVHDDIEKAEFHYKTGCLYYNIRSTLLSIHHLKMASSIYDADPCYVKKSISCQMMLALNYADQSKYSEAESLFEKVIHSLEQMEDPDLLGHAYCNAAFIKSLRNEYSEAVPLLEKALLIETFETSSPGGYLLAMYAYTKALFKLKKPGLFHYYVQLSLQKAENLKQRNISLKLSILETLMLQPDNMIEQIKSYCEQLESMNFLVDLEAICQDAAAFLTDLGLHEESTYFSNKALSLKTNME</sequence>
<dbReference type="AlphaFoldDB" id="A0AAD2PSB2"/>
<evidence type="ECO:0000313" key="2">
    <source>
        <dbReference type="Proteomes" id="UP000264960"/>
    </source>
</evidence>
<dbReference type="RefSeq" id="WP_117732551.1">
    <property type="nucleotide sequence ID" value="NZ_CP027116.1"/>
</dbReference>
<name>A0AAD2PSB2_BACPU</name>
<evidence type="ECO:0000313" key="1">
    <source>
        <dbReference type="EMBL" id="AVM25868.1"/>
    </source>
</evidence>
<dbReference type="Pfam" id="PF18801">
    <property type="entry name" value="RapH_N"/>
    <property type="match status" value="1"/>
</dbReference>
<organism evidence="1 2">
    <name type="scientific">Bacillus pumilus</name>
    <name type="common">Bacillus mesentericus</name>
    <dbReference type="NCBI Taxonomy" id="1408"/>
    <lineage>
        <taxon>Bacteria</taxon>
        <taxon>Bacillati</taxon>
        <taxon>Bacillota</taxon>
        <taxon>Bacilli</taxon>
        <taxon>Bacillales</taxon>
        <taxon>Bacillaceae</taxon>
        <taxon>Bacillus</taxon>
    </lineage>
</organism>
<dbReference type="InterPro" id="IPR011990">
    <property type="entry name" value="TPR-like_helical_dom_sf"/>
</dbReference>
<reference evidence="1 2" key="1">
    <citation type="submission" date="2018-02" db="EMBL/GenBank/DDBJ databases">
        <title>The complete genome of two Bacillus pumilus strains from Cuatro Cienegas, Coahuila, Mexico.</title>
        <authorList>
            <person name="Zarza E."/>
            <person name="Alcaraz L.D."/>
            <person name="Aguilar-Salinas B."/>
            <person name="Islas A."/>
            <person name="Olmedo-Alvarez G."/>
        </authorList>
    </citation>
    <scope>NUCLEOTIDE SEQUENCE [LARGE SCALE GENOMIC DNA]</scope>
    <source>
        <strain evidence="1 2">145</strain>
    </source>
</reference>
<dbReference type="Gene3D" id="1.25.40.10">
    <property type="entry name" value="Tetratricopeptide repeat domain"/>
    <property type="match status" value="1"/>
</dbReference>
<gene>
    <name evidence="1" type="ORF">C5695_19240</name>
</gene>
<dbReference type="Proteomes" id="UP000264960">
    <property type="component" value="Chromosome"/>
</dbReference>